<evidence type="ECO:0000313" key="2">
    <source>
        <dbReference type="Proteomes" id="UP001218638"/>
    </source>
</evidence>
<name>A0AAF0CSD5_9BACT</name>
<evidence type="ECO:0008006" key="3">
    <source>
        <dbReference type="Google" id="ProtNLM"/>
    </source>
</evidence>
<organism evidence="1 2">
    <name type="scientific">Synoicihabitans lomoniglobus</name>
    <dbReference type="NCBI Taxonomy" id="2909285"/>
    <lineage>
        <taxon>Bacteria</taxon>
        <taxon>Pseudomonadati</taxon>
        <taxon>Verrucomicrobiota</taxon>
        <taxon>Opitutia</taxon>
        <taxon>Opitutales</taxon>
        <taxon>Opitutaceae</taxon>
        <taxon>Synoicihabitans</taxon>
    </lineage>
</organism>
<sequence>MRALDGLLFGMLVGCTLSGQVVESPMTVAPGAWLIEADVAAGAWDRSHAHGHQRISRFGAILLTTGVGDGVDVQIGFDGWSEERSGTPGQVNRADEWGDGWVRAKWNFSGDEAEGPAWALLPYAKVPMHEGQWEPGVVLIYGQPLSEDTWVEAMASLDWVERAAGGRESLGFAGVVWGRNYHQVGDIYAEALVEWNDAGDVPLTMGIGLARPWSERFSIDVEVLFGLTGPAPDLGAALRIVWAL</sequence>
<gene>
    <name evidence="1" type="ORF">PXH66_09890</name>
</gene>
<keyword evidence="2" id="KW-1185">Reference proteome</keyword>
<proteinExistence type="predicted"/>
<dbReference type="EMBL" id="CP119075">
    <property type="protein sequence ID" value="WED67162.1"/>
    <property type="molecule type" value="Genomic_DNA"/>
</dbReference>
<dbReference type="KEGG" id="slom:PXH66_09890"/>
<dbReference type="RefSeq" id="WP_330931425.1">
    <property type="nucleotide sequence ID" value="NZ_CP119075.1"/>
</dbReference>
<evidence type="ECO:0000313" key="1">
    <source>
        <dbReference type="EMBL" id="WED67162.1"/>
    </source>
</evidence>
<protein>
    <recommendedName>
        <fullName evidence="3">Transporter</fullName>
    </recommendedName>
</protein>
<dbReference type="Proteomes" id="UP001218638">
    <property type="component" value="Chromosome"/>
</dbReference>
<reference evidence="1" key="1">
    <citation type="submission" date="2023-03" db="EMBL/GenBank/DDBJ databases">
        <title>Lomoglobus Profundus gen. nov., sp. nov., a novel member of the phylum Verrucomicrobia, isolated from deep-marine sediment of South China Sea.</title>
        <authorList>
            <person name="Ahmad T."/>
            <person name="Ishaq S.E."/>
            <person name="Wang F."/>
        </authorList>
    </citation>
    <scope>NUCLEOTIDE SEQUENCE</scope>
    <source>
        <strain evidence="1">LMO-M01</strain>
    </source>
</reference>
<dbReference type="AlphaFoldDB" id="A0AAF0CSD5"/>
<accession>A0AAF0CSD5</accession>